<evidence type="ECO:0000256" key="9">
    <source>
        <dbReference type="ARBA" id="ARBA00023136"/>
    </source>
</evidence>
<evidence type="ECO:0000256" key="3">
    <source>
        <dbReference type="ARBA" id="ARBA00022475"/>
    </source>
</evidence>
<dbReference type="GO" id="GO:0005524">
    <property type="term" value="F:ATP binding"/>
    <property type="evidence" value="ECO:0007669"/>
    <property type="project" value="UniProtKB-KW"/>
</dbReference>
<protein>
    <submittedName>
        <fullName evidence="11">Type VII secretion protein EccB</fullName>
    </submittedName>
</protein>
<evidence type="ECO:0000256" key="4">
    <source>
        <dbReference type="ARBA" id="ARBA00022692"/>
    </source>
</evidence>
<dbReference type="PANTHER" id="PTHR40765:SF2">
    <property type="entry name" value="ESX-2 SECRETION SYSTEM ATPASE ECCB2"/>
    <property type="match status" value="1"/>
</dbReference>
<dbReference type="Proteomes" id="UP000198415">
    <property type="component" value="Unassembled WGS sequence"/>
</dbReference>
<dbReference type="Gene3D" id="2.40.50.910">
    <property type="entry name" value="Type VII secretion system EccB, repeat 3 domain"/>
    <property type="match status" value="1"/>
</dbReference>
<keyword evidence="7" id="KW-0067">ATP-binding</keyword>
<comment type="similarity">
    <text evidence="2">Belongs to the EccB family.</text>
</comment>
<dbReference type="GO" id="GO:0005576">
    <property type="term" value="C:extracellular region"/>
    <property type="evidence" value="ECO:0007669"/>
    <property type="project" value="TreeGrafter"/>
</dbReference>
<keyword evidence="6" id="KW-0378">Hydrolase</keyword>
<evidence type="ECO:0000256" key="6">
    <source>
        <dbReference type="ARBA" id="ARBA00022801"/>
    </source>
</evidence>
<dbReference type="InterPro" id="IPR044857">
    <property type="entry name" value="T7SS_EccB_R1"/>
</dbReference>
<proteinExistence type="inferred from homology"/>
<evidence type="ECO:0000256" key="8">
    <source>
        <dbReference type="ARBA" id="ARBA00022989"/>
    </source>
</evidence>
<accession>A0A239AZT4</accession>
<reference evidence="11 12" key="1">
    <citation type="submission" date="2017-06" db="EMBL/GenBank/DDBJ databases">
        <authorList>
            <person name="Kim H.J."/>
            <person name="Triplett B.A."/>
        </authorList>
    </citation>
    <scope>NUCLEOTIDE SEQUENCE [LARGE SCALE GENOMIC DNA]</scope>
    <source>
        <strain evidence="11 12">DSM 43151</strain>
    </source>
</reference>
<gene>
    <name evidence="11" type="ORF">SAMN06264365_108232</name>
</gene>
<keyword evidence="9 10" id="KW-0472">Membrane</keyword>
<evidence type="ECO:0000256" key="2">
    <source>
        <dbReference type="ARBA" id="ARBA00008149"/>
    </source>
</evidence>
<evidence type="ECO:0000256" key="10">
    <source>
        <dbReference type="SAM" id="Phobius"/>
    </source>
</evidence>
<feature type="transmembrane region" description="Helical" evidence="10">
    <location>
        <begin position="36"/>
        <end position="57"/>
    </location>
</feature>
<dbReference type="Pfam" id="PF05108">
    <property type="entry name" value="T7SS_ESX1_EccB"/>
    <property type="match status" value="1"/>
</dbReference>
<dbReference type="PANTHER" id="PTHR40765">
    <property type="entry name" value="ESX-2 SECRETION SYSTEM ATPASE ECCB2"/>
    <property type="match status" value="1"/>
</dbReference>
<sequence length="426" mass="43603">MRELQSQRFAVERLIGALIAHDADPRRPPLRRAGSVVLTGVLLAALAAGGLAGYGMLTGATLTEPTDPSAILLDKRSGARYVYLEADRRLHPVLNYTSGLLLATGESPEVKVVPAGRLAAVPLGATLGIPDAPDALPPAASLLGEAWTVCTERGAGTPRSTLLVGVTPAGAPVSGRALLVRDPLDRTFLVGDGRRFQLPADRVDATLRALGWYGRTPSPVAAAWIDAVPAGPDLVAPAVPGAGAVSAVPGHRVGEVVTDSGTQFAVVLGDGIAAITELQARLLAPARPLGAEFLRLPPAASGPGWADGLPSAMPEIADFAVRTCVTRPADKPAIVRLDPVVPAGNAPAGAARIDAVHVARGRGAVVTSPSGVVQVVTDDGRGSALASRDLLTKLGYPRVRPVTVPAELLALLPAGPLLDPERAGRQ</sequence>
<keyword evidence="3" id="KW-1003">Cell membrane</keyword>
<evidence type="ECO:0000313" key="12">
    <source>
        <dbReference type="Proteomes" id="UP000198415"/>
    </source>
</evidence>
<keyword evidence="4 10" id="KW-0812">Transmembrane</keyword>
<evidence type="ECO:0000313" key="11">
    <source>
        <dbReference type="EMBL" id="SNS01009.1"/>
    </source>
</evidence>
<organism evidence="11 12">
    <name type="scientific">Actinoplanes regularis</name>
    <dbReference type="NCBI Taxonomy" id="52697"/>
    <lineage>
        <taxon>Bacteria</taxon>
        <taxon>Bacillati</taxon>
        <taxon>Actinomycetota</taxon>
        <taxon>Actinomycetes</taxon>
        <taxon>Micromonosporales</taxon>
        <taxon>Micromonosporaceae</taxon>
        <taxon>Actinoplanes</taxon>
    </lineage>
</organism>
<dbReference type="OrthoDB" id="3847604at2"/>
<evidence type="ECO:0000256" key="5">
    <source>
        <dbReference type="ARBA" id="ARBA00022741"/>
    </source>
</evidence>
<dbReference type="AlphaFoldDB" id="A0A239AZT4"/>
<dbReference type="InterPro" id="IPR042485">
    <property type="entry name" value="T7SS_EccB_R3"/>
</dbReference>
<dbReference type="EMBL" id="FZNR01000008">
    <property type="protein sequence ID" value="SNS01009.1"/>
    <property type="molecule type" value="Genomic_DNA"/>
</dbReference>
<keyword evidence="12" id="KW-1185">Reference proteome</keyword>
<comment type="subcellular location">
    <subcellularLocation>
        <location evidence="1">Cell membrane</location>
        <topology evidence="1">Single-pass membrane protein</topology>
    </subcellularLocation>
</comment>
<dbReference type="Gene3D" id="3.30.2390.20">
    <property type="entry name" value="Type VII secretion system EccB, repeat 1 domain"/>
    <property type="match status" value="1"/>
</dbReference>
<keyword evidence="8 10" id="KW-1133">Transmembrane helix</keyword>
<evidence type="ECO:0000256" key="7">
    <source>
        <dbReference type="ARBA" id="ARBA00022840"/>
    </source>
</evidence>
<name>A0A239AZT4_9ACTN</name>
<keyword evidence="5" id="KW-0547">Nucleotide-binding</keyword>
<dbReference type="GO" id="GO:0016787">
    <property type="term" value="F:hydrolase activity"/>
    <property type="evidence" value="ECO:0007669"/>
    <property type="project" value="UniProtKB-KW"/>
</dbReference>
<dbReference type="NCBIfam" id="TIGR03919">
    <property type="entry name" value="T7SS_EccB"/>
    <property type="match status" value="1"/>
</dbReference>
<evidence type="ECO:0000256" key="1">
    <source>
        <dbReference type="ARBA" id="ARBA00004162"/>
    </source>
</evidence>
<dbReference type="InterPro" id="IPR007795">
    <property type="entry name" value="T7SS_EccB"/>
</dbReference>
<dbReference type="GO" id="GO:0005886">
    <property type="term" value="C:plasma membrane"/>
    <property type="evidence" value="ECO:0007669"/>
    <property type="project" value="UniProtKB-SubCell"/>
</dbReference>
<dbReference type="RefSeq" id="WP_089295162.1">
    <property type="nucleotide sequence ID" value="NZ_BOMU01000050.1"/>
</dbReference>